<dbReference type="SUPFAM" id="SSF47384">
    <property type="entry name" value="Homodimeric domain of signal transducing histidine kinase"/>
    <property type="match status" value="1"/>
</dbReference>
<evidence type="ECO:0000313" key="5">
    <source>
        <dbReference type="Proteomes" id="UP000753802"/>
    </source>
</evidence>
<name>A0ABW9ZY34_9BACT</name>
<evidence type="ECO:0000259" key="2">
    <source>
        <dbReference type="PROSITE" id="PS50112"/>
    </source>
</evidence>
<feature type="domain" description="PAS" evidence="2">
    <location>
        <begin position="198"/>
        <end position="250"/>
    </location>
</feature>
<evidence type="ECO:0000313" key="4">
    <source>
        <dbReference type="EMBL" id="NCI52079.1"/>
    </source>
</evidence>
<feature type="transmembrane region" description="Helical" evidence="1">
    <location>
        <begin position="12"/>
        <end position="34"/>
    </location>
</feature>
<evidence type="ECO:0000256" key="1">
    <source>
        <dbReference type="SAM" id="Phobius"/>
    </source>
</evidence>
<dbReference type="PANTHER" id="PTHR44757:SF2">
    <property type="entry name" value="BIOFILM ARCHITECTURE MAINTENANCE PROTEIN MBAA"/>
    <property type="match status" value="1"/>
</dbReference>
<proteinExistence type="predicted"/>
<gene>
    <name evidence="4" type="ORF">GWC95_19295</name>
</gene>
<dbReference type="PROSITE" id="PS50112">
    <property type="entry name" value="PAS"/>
    <property type="match status" value="2"/>
</dbReference>
<dbReference type="InterPro" id="IPR000014">
    <property type="entry name" value="PAS"/>
</dbReference>
<sequence>MKAFLRKNRTALLLSLLYFVPGMVWVLFSDRWLFSEPRDLETEKVLQIDMIKDASFVVAVSVLFFISIRLSRKKLQDTRQQYQNLFEQNLTPMWIYELNTLKFVAVNNAAVNQYGYTREEFLSMTLENIRPPEALDTLRKHLATYTPSQSHRGLWTHRKKSGEIIVVEILADDVTFFNKPCRLVSATDITDRIKKDVDLNRLSLVAKNATNAVIITSRDAKIEWVNDAFTSLTGYTIDEVTGKRPSDFLHGPLTDQRTQDEIFRCIEQKKPYAGEILNYRKDGSVFWLRLTVSPVITGGEITNFVTVQTDITAIKDQNDRLRDIAYTASHGFRKPLANILGLLEFVHENGTDKQIIADLKKSALELDKEVRVIVDKTKTINAQN</sequence>
<dbReference type="Proteomes" id="UP000753802">
    <property type="component" value="Unassembled WGS sequence"/>
</dbReference>
<dbReference type="Pfam" id="PF13188">
    <property type="entry name" value="PAS_8"/>
    <property type="match status" value="1"/>
</dbReference>
<dbReference type="SUPFAM" id="SSF55785">
    <property type="entry name" value="PYP-like sensor domain (PAS domain)"/>
    <property type="match status" value="2"/>
</dbReference>
<dbReference type="CDD" id="cd00130">
    <property type="entry name" value="PAS"/>
    <property type="match status" value="2"/>
</dbReference>
<dbReference type="InterPro" id="IPR036097">
    <property type="entry name" value="HisK_dim/P_sf"/>
</dbReference>
<dbReference type="InterPro" id="IPR035965">
    <property type="entry name" value="PAS-like_dom_sf"/>
</dbReference>
<evidence type="ECO:0000259" key="3">
    <source>
        <dbReference type="PROSITE" id="PS50113"/>
    </source>
</evidence>
<dbReference type="InterPro" id="IPR052155">
    <property type="entry name" value="Biofilm_reg_signaling"/>
</dbReference>
<keyword evidence="1" id="KW-0812">Transmembrane</keyword>
<accession>A0ABW9ZY34</accession>
<protein>
    <submittedName>
        <fullName evidence="4">PAS domain S-box protein</fullName>
    </submittedName>
</protein>
<feature type="domain" description="PAS" evidence="2">
    <location>
        <begin position="78"/>
        <end position="149"/>
    </location>
</feature>
<dbReference type="NCBIfam" id="TIGR00229">
    <property type="entry name" value="sensory_box"/>
    <property type="match status" value="2"/>
</dbReference>
<dbReference type="SMART" id="SM00091">
    <property type="entry name" value="PAS"/>
    <property type="match status" value="2"/>
</dbReference>
<dbReference type="SMART" id="SM00086">
    <property type="entry name" value="PAC"/>
    <property type="match status" value="2"/>
</dbReference>
<dbReference type="PROSITE" id="PS50113">
    <property type="entry name" value="PAC"/>
    <property type="match status" value="1"/>
</dbReference>
<feature type="domain" description="PAC" evidence="3">
    <location>
        <begin position="272"/>
        <end position="323"/>
    </location>
</feature>
<dbReference type="PANTHER" id="PTHR44757">
    <property type="entry name" value="DIGUANYLATE CYCLASE DGCP"/>
    <property type="match status" value="1"/>
</dbReference>
<dbReference type="InterPro" id="IPR001610">
    <property type="entry name" value="PAC"/>
</dbReference>
<keyword evidence="1" id="KW-1133">Transmembrane helix</keyword>
<comment type="caution">
    <text evidence="4">The sequence shown here is derived from an EMBL/GenBank/DDBJ whole genome shotgun (WGS) entry which is preliminary data.</text>
</comment>
<dbReference type="EMBL" id="JAACJS010000015">
    <property type="protein sequence ID" value="NCI52079.1"/>
    <property type="molecule type" value="Genomic_DNA"/>
</dbReference>
<dbReference type="Gene3D" id="1.10.287.130">
    <property type="match status" value="1"/>
</dbReference>
<feature type="transmembrane region" description="Helical" evidence="1">
    <location>
        <begin position="54"/>
        <end position="71"/>
    </location>
</feature>
<keyword evidence="5" id="KW-1185">Reference proteome</keyword>
<organism evidence="4 5">
    <name type="scientific">Sediminibacterium roseum</name>
    <dbReference type="NCBI Taxonomy" id="1978412"/>
    <lineage>
        <taxon>Bacteria</taxon>
        <taxon>Pseudomonadati</taxon>
        <taxon>Bacteroidota</taxon>
        <taxon>Chitinophagia</taxon>
        <taxon>Chitinophagales</taxon>
        <taxon>Chitinophagaceae</taxon>
        <taxon>Sediminibacterium</taxon>
    </lineage>
</organism>
<reference evidence="4 5" key="1">
    <citation type="submission" date="2020-01" db="EMBL/GenBank/DDBJ databases">
        <title>Genome analysis.</title>
        <authorList>
            <person name="Wu S."/>
            <person name="Wang G."/>
        </authorList>
    </citation>
    <scope>NUCLEOTIDE SEQUENCE [LARGE SCALE GENOMIC DNA]</scope>
    <source>
        <strain evidence="4 5">SYL130</strain>
    </source>
</reference>
<dbReference type="InterPro" id="IPR000700">
    <property type="entry name" value="PAS-assoc_C"/>
</dbReference>
<dbReference type="Pfam" id="PF13426">
    <property type="entry name" value="PAS_9"/>
    <property type="match status" value="1"/>
</dbReference>
<keyword evidence="1" id="KW-0472">Membrane</keyword>
<dbReference type="RefSeq" id="WP_161820337.1">
    <property type="nucleotide sequence ID" value="NZ_JAACJS010000015.1"/>
</dbReference>
<dbReference type="Gene3D" id="3.30.450.20">
    <property type="entry name" value="PAS domain"/>
    <property type="match status" value="2"/>
</dbReference>